<accession>A0A0A9FHN6</accession>
<proteinExistence type="predicted"/>
<organism evidence="1">
    <name type="scientific">Arundo donax</name>
    <name type="common">Giant reed</name>
    <name type="synonym">Donax arundinaceus</name>
    <dbReference type="NCBI Taxonomy" id="35708"/>
    <lineage>
        <taxon>Eukaryota</taxon>
        <taxon>Viridiplantae</taxon>
        <taxon>Streptophyta</taxon>
        <taxon>Embryophyta</taxon>
        <taxon>Tracheophyta</taxon>
        <taxon>Spermatophyta</taxon>
        <taxon>Magnoliopsida</taxon>
        <taxon>Liliopsida</taxon>
        <taxon>Poales</taxon>
        <taxon>Poaceae</taxon>
        <taxon>PACMAD clade</taxon>
        <taxon>Arundinoideae</taxon>
        <taxon>Arundineae</taxon>
        <taxon>Arundo</taxon>
    </lineage>
</organism>
<protein>
    <submittedName>
        <fullName evidence="1">Uncharacterized protein</fullName>
    </submittedName>
</protein>
<dbReference type="AlphaFoldDB" id="A0A0A9FHN6"/>
<reference evidence="1" key="1">
    <citation type="submission" date="2014-09" db="EMBL/GenBank/DDBJ databases">
        <authorList>
            <person name="Magalhaes I.L.F."/>
            <person name="Oliveira U."/>
            <person name="Santos F.R."/>
            <person name="Vidigal T.H.D.A."/>
            <person name="Brescovit A.D."/>
            <person name="Santos A.J."/>
        </authorList>
    </citation>
    <scope>NUCLEOTIDE SEQUENCE</scope>
    <source>
        <tissue evidence="1">Shoot tissue taken approximately 20 cm above the soil surface</tissue>
    </source>
</reference>
<name>A0A0A9FHN6_ARUDO</name>
<dbReference type="EMBL" id="GBRH01186029">
    <property type="protein sequence ID" value="JAE11867.1"/>
    <property type="molecule type" value="Transcribed_RNA"/>
</dbReference>
<evidence type="ECO:0000313" key="1">
    <source>
        <dbReference type="EMBL" id="JAE11867.1"/>
    </source>
</evidence>
<sequence>MAAEAGRRLGMSPVAFVGLAVAGGCCRRRQDRLQQQP</sequence>
<reference evidence="1" key="2">
    <citation type="journal article" date="2015" name="Data Brief">
        <title>Shoot transcriptome of the giant reed, Arundo donax.</title>
        <authorList>
            <person name="Barrero R.A."/>
            <person name="Guerrero F.D."/>
            <person name="Moolhuijzen P."/>
            <person name="Goolsby J.A."/>
            <person name="Tidwell J."/>
            <person name="Bellgard S.E."/>
            <person name="Bellgard M.I."/>
        </authorList>
    </citation>
    <scope>NUCLEOTIDE SEQUENCE</scope>
    <source>
        <tissue evidence="1">Shoot tissue taken approximately 20 cm above the soil surface</tissue>
    </source>
</reference>
<dbReference type="PROSITE" id="PS51257">
    <property type="entry name" value="PROKAR_LIPOPROTEIN"/>
    <property type="match status" value="1"/>
</dbReference>